<evidence type="ECO:0000313" key="3">
    <source>
        <dbReference type="Proteomes" id="UP000076404"/>
    </source>
</evidence>
<dbReference type="PANTHER" id="PTHR34107:SF1">
    <property type="entry name" value="SLL0198 PROTEIN"/>
    <property type="match status" value="1"/>
</dbReference>
<keyword evidence="3" id="KW-1185">Reference proteome</keyword>
<dbReference type="SUPFAM" id="SSF52980">
    <property type="entry name" value="Restriction endonuclease-like"/>
    <property type="match status" value="1"/>
</dbReference>
<dbReference type="EMBL" id="CP011454">
    <property type="protein sequence ID" value="AMW06432.1"/>
    <property type="molecule type" value="Genomic_DNA"/>
</dbReference>
<dbReference type="CDD" id="cd06260">
    <property type="entry name" value="DUF820-like"/>
    <property type="match status" value="1"/>
</dbReference>
<protein>
    <recommendedName>
        <fullName evidence="1">Putative restriction endonuclease domain-containing protein</fullName>
    </recommendedName>
</protein>
<dbReference type="InterPro" id="IPR012296">
    <property type="entry name" value="Nuclease_put_TT1808"/>
</dbReference>
<dbReference type="InterPro" id="IPR011335">
    <property type="entry name" value="Restrct_endonuc-II-like"/>
</dbReference>
<feature type="domain" description="Putative restriction endonuclease" evidence="1">
    <location>
        <begin position="14"/>
        <end position="132"/>
    </location>
</feature>
<dbReference type="PANTHER" id="PTHR34107">
    <property type="entry name" value="SLL0198 PROTEIN-RELATED"/>
    <property type="match status" value="1"/>
</dbReference>
<accession>A0A143BPE3</accession>
<dbReference type="KEGG" id="gph:GEMMAAP_00285"/>
<dbReference type="STRING" id="1379270.GEMMAAP_00285"/>
<evidence type="ECO:0000313" key="2">
    <source>
        <dbReference type="EMBL" id="AMW06432.1"/>
    </source>
</evidence>
<dbReference type="InterPro" id="IPR008538">
    <property type="entry name" value="Uma2"/>
</dbReference>
<evidence type="ECO:0000259" key="1">
    <source>
        <dbReference type="Pfam" id="PF05685"/>
    </source>
</evidence>
<proteinExistence type="predicted"/>
<organism evidence="2 3">
    <name type="scientific">Gemmatimonas phototrophica</name>
    <dbReference type="NCBI Taxonomy" id="1379270"/>
    <lineage>
        <taxon>Bacteria</taxon>
        <taxon>Pseudomonadati</taxon>
        <taxon>Gemmatimonadota</taxon>
        <taxon>Gemmatimonadia</taxon>
        <taxon>Gemmatimonadales</taxon>
        <taxon>Gemmatimonadaceae</taxon>
        <taxon>Gemmatimonas</taxon>
    </lineage>
</organism>
<reference evidence="2 3" key="1">
    <citation type="journal article" date="2014" name="Proc. Natl. Acad. Sci. U.S.A.">
        <title>Functional type 2 photosynthetic reaction centers found in the rare bacterial phylum Gemmatimonadetes.</title>
        <authorList>
            <person name="Zeng Y."/>
            <person name="Feng F."/>
            <person name="Medova H."/>
            <person name="Dean J."/>
            <person name="Koblizek M."/>
        </authorList>
    </citation>
    <scope>NUCLEOTIDE SEQUENCE [LARGE SCALE GENOMIC DNA]</scope>
    <source>
        <strain evidence="2 3">AP64</strain>
    </source>
</reference>
<gene>
    <name evidence="2" type="ORF">GEMMAAP_00285</name>
</gene>
<name>A0A143BPE3_9BACT</name>
<dbReference type="Pfam" id="PF05685">
    <property type="entry name" value="Uma2"/>
    <property type="match status" value="1"/>
</dbReference>
<reference evidence="2 3" key="2">
    <citation type="journal article" date="2016" name="Environ. Microbiol. Rep.">
        <title>Metagenomic evidence for the presence of phototrophic Gemmatimonadetes bacteria in diverse environments.</title>
        <authorList>
            <person name="Zeng Y."/>
            <person name="Baumbach J."/>
            <person name="Barbosa E.G."/>
            <person name="Azevedo V."/>
            <person name="Zhang C."/>
            <person name="Koblizek M."/>
        </authorList>
    </citation>
    <scope>NUCLEOTIDE SEQUENCE [LARGE SCALE GENOMIC DNA]</scope>
    <source>
        <strain evidence="2 3">AP64</strain>
    </source>
</reference>
<dbReference type="eggNOG" id="COG4636">
    <property type="taxonomic scope" value="Bacteria"/>
</dbReference>
<sequence length="139" mass="14719">MAIGVYLRSTNAVAGRVLVGDPGFWLAHDPDTVRAPDLAFLSQERLKGGPISEGFLKSVPDLAVEIRSPNDRAGALLQKVGEWLDAGTPLVWVIDPIRTCAQAYHADGSVTLVGANEALHGAPVLPGFVLPLASLWGDR</sequence>
<dbReference type="AlphaFoldDB" id="A0A143BPE3"/>
<dbReference type="Gene3D" id="3.90.1570.10">
    <property type="entry name" value="tt1808, chain A"/>
    <property type="match status" value="1"/>
</dbReference>
<dbReference type="Proteomes" id="UP000076404">
    <property type="component" value="Chromosome"/>
</dbReference>